<dbReference type="Pfam" id="PF05016">
    <property type="entry name" value="ParE_toxin"/>
    <property type="match status" value="1"/>
</dbReference>
<dbReference type="InterPro" id="IPR007712">
    <property type="entry name" value="RelE/ParE_toxin"/>
</dbReference>
<dbReference type="Proteomes" id="UP000029989">
    <property type="component" value="Unassembled WGS sequence"/>
</dbReference>
<accession>A0A0A0F6H7</accession>
<dbReference type="EMBL" id="AVPT01000006">
    <property type="protein sequence ID" value="KGM56972.1"/>
    <property type="molecule type" value="Genomic_DNA"/>
</dbReference>
<dbReference type="eggNOG" id="COG3668">
    <property type="taxonomic scope" value="Bacteria"/>
</dbReference>
<protein>
    <submittedName>
        <fullName evidence="2">Plasmid stabilization protein</fullName>
    </submittedName>
</protein>
<dbReference type="SUPFAM" id="SSF143011">
    <property type="entry name" value="RelE-like"/>
    <property type="match status" value="1"/>
</dbReference>
<comment type="caution">
    <text evidence="2">The sequence shown here is derived from an EMBL/GenBank/DDBJ whole genome shotgun (WGS) entry which is preliminary data.</text>
</comment>
<reference evidence="2 3" key="1">
    <citation type="journal article" date="2015" name="Stand. Genomic Sci.">
        <title>Genomic information of the arsenic-resistant bacterium Lysobacter arseniciresistens type strain ZS79(T) and comparison of Lysobacter draft genomes.</title>
        <authorList>
            <person name="Liu L."/>
            <person name="Zhang S."/>
            <person name="Luo M."/>
            <person name="Wang G."/>
        </authorList>
    </citation>
    <scope>NUCLEOTIDE SEQUENCE [LARGE SCALE GENOMIC DNA]</scope>
    <source>
        <strain evidence="2 3">ZS79</strain>
    </source>
</reference>
<keyword evidence="1" id="KW-1277">Toxin-antitoxin system</keyword>
<evidence type="ECO:0000313" key="2">
    <source>
        <dbReference type="EMBL" id="KGM56972.1"/>
    </source>
</evidence>
<dbReference type="InterPro" id="IPR035093">
    <property type="entry name" value="RelE/ParE_toxin_dom_sf"/>
</dbReference>
<dbReference type="OrthoDB" id="121597at2"/>
<dbReference type="Gene3D" id="3.30.2310.20">
    <property type="entry name" value="RelE-like"/>
    <property type="match status" value="1"/>
</dbReference>
<organism evidence="2 3">
    <name type="scientific">Lysobacter arseniciresistens ZS79</name>
    <dbReference type="NCBI Taxonomy" id="913325"/>
    <lineage>
        <taxon>Bacteria</taxon>
        <taxon>Pseudomonadati</taxon>
        <taxon>Pseudomonadota</taxon>
        <taxon>Gammaproteobacteria</taxon>
        <taxon>Lysobacterales</taxon>
        <taxon>Lysobacteraceae</taxon>
        <taxon>Novilysobacter</taxon>
    </lineage>
</organism>
<evidence type="ECO:0000313" key="3">
    <source>
        <dbReference type="Proteomes" id="UP000029989"/>
    </source>
</evidence>
<evidence type="ECO:0000256" key="1">
    <source>
        <dbReference type="ARBA" id="ARBA00022649"/>
    </source>
</evidence>
<name>A0A0A0F6H7_9GAMM</name>
<dbReference type="RefSeq" id="WP_036208723.1">
    <property type="nucleotide sequence ID" value="NZ_AVPT01000006.1"/>
</dbReference>
<gene>
    <name evidence="2" type="ORF">N799_12250</name>
</gene>
<sequence length="99" mass="11479">MTWQVRYTPSARDDLERLYGFLLEHDIAAARGALTAIGKGAELLREFPFTCRKIDPDNPLLRELLMPFGNAGYVLLYEIEDERTVTILAVRHQREDDYH</sequence>
<dbReference type="STRING" id="913325.N799_12250"/>
<keyword evidence="3" id="KW-1185">Reference proteome</keyword>
<proteinExistence type="predicted"/>
<dbReference type="AlphaFoldDB" id="A0A0A0F6H7"/>